<dbReference type="CDD" id="cd11301">
    <property type="entry name" value="Fut1_Fut2_like"/>
    <property type="match status" value="1"/>
</dbReference>
<sequence length="287" mass="34486">MIIVKLKGGLGNQMFQYATGKAVSILNNTELKLDKKWYSRNKKQDTYRKYSLNIFNLNPEFATQYDIVRIKTKDIFYNLGSFLFLKKGKRFYLKERKDTFEKTILNRKEAYLDGYWQSYKYFSGIKDSLHKDFKMNIKLTDENRDLKNEIENSESVAVHVRRGDYISNEHIRKIFNVCDLNYYRKAMSYVSNNKLDPIFYIFSNDIKWTKKKFNNEYNLKFVEGNDAKVDFYLMKKCKNNIIANSSFSWWPAYLNRNKKKIVVAPKTWFKSENRSSENRVPENWIRL</sequence>
<accession>A0A5D0MDV7</accession>
<comment type="caution">
    <text evidence="3">The sequence shown here is derived from an EMBL/GenBank/DDBJ whole genome shotgun (WGS) entry which is preliminary data.</text>
</comment>
<name>A0A5D0MDV7_9BACT</name>
<dbReference type="Gene3D" id="3.40.50.11350">
    <property type="match status" value="1"/>
</dbReference>
<evidence type="ECO:0000313" key="3">
    <source>
        <dbReference type="EMBL" id="TYB31176.1"/>
    </source>
</evidence>
<evidence type="ECO:0000256" key="1">
    <source>
        <dbReference type="ARBA" id="ARBA00022676"/>
    </source>
</evidence>
<reference evidence="3" key="1">
    <citation type="submission" date="2019-08" db="EMBL/GenBank/DDBJ databases">
        <title>Genomic characterization of a novel candidate phylum (ARYD3) from a high temperature, high salinity tertiary oil reservoir in north central Oklahoma, USA.</title>
        <authorList>
            <person name="Youssef N.H."/>
            <person name="Yadav A."/>
            <person name="Elshahed M.S."/>
        </authorList>
    </citation>
    <scope>NUCLEOTIDE SEQUENCE [LARGE SCALE GENOMIC DNA]</scope>
    <source>
        <strain evidence="3">ARYD3</strain>
    </source>
</reference>
<dbReference type="Pfam" id="PF01531">
    <property type="entry name" value="Glyco_transf_11"/>
    <property type="match status" value="1"/>
</dbReference>
<dbReference type="EMBL" id="VSIX01000049">
    <property type="protein sequence ID" value="TYB31176.1"/>
    <property type="molecule type" value="Genomic_DNA"/>
</dbReference>
<evidence type="ECO:0000256" key="2">
    <source>
        <dbReference type="ARBA" id="ARBA00022679"/>
    </source>
</evidence>
<keyword evidence="1" id="KW-0328">Glycosyltransferase</keyword>
<gene>
    <name evidence="3" type="ORF">FXF47_05350</name>
</gene>
<proteinExistence type="predicted"/>
<keyword evidence="2" id="KW-0808">Transferase</keyword>
<dbReference type="PANTHER" id="PTHR11927">
    <property type="entry name" value="GALACTOSIDE 2-L-FUCOSYLTRANSFERASE"/>
    <property type="match status" value="1"/>
</dbReference>
<dbReference type="Proteomes" id="UP000324143">
    <property type="component" value="Unassembled WGS sequence"/>
</dbReference>
<organism evidence="3 4">
    <name type="scientific">Candidatus Mcinerneyibacterium aminivorans</name>
    <dbReference type="NCBI Taxonomy" id="2703815"/>
    <lineage>
        <taxon>Bacteria</taxon>
        <taxon>Candidatus Macinerneyibacteriota</taxon>
        <taxon>Candidatus Mcinerneyibacteria</taxon>
        <taxon>Candidatus Mcinerneyibacteriales</taxon>
        <taxon>Candidatus Mcinerneyibacteriaceae</taxon>
        <taxon>Candidatus Mcinerneyibacterium</taxon>
    </lineage>
</organism>
<dbReference type="AlphaFoldDB" id="A0A5D0MDV7"/>
<dbReference type="GO" id="GO:0016020">
    <property type="term" value="C:membrane"/>
    <property type="evidence" value="ECO:0007669"/>
    <property type="project" value="InterPro"/>
</dbReference>
<protein>
    <submittedName>
        <fullName evidence="3">Alpha-1,2-fucosyltransferase</fullName>
    </submittedName>
</protein>
<evidence type="ECO:0000313" key="4">
    <source>
        <dbReference type="Proteomes" id="UP000324143"/>
    </source>
</evidence>
<dbReference type="GO" id="GO:0005975">
    <property type="term" value="P:carbohydrate metabolic process"/>
    <property type="evidence" value="ECO:0007669"/>
    <property type="project" value="InterPro"/>
</dbReference>
<dbReference type="InterPro" id="IPR002516">
    <property type="entry name" value="Glyco_trans_11"/>
</dbReference>
<dbReference type="GO" id="GO:0008107">
    <property type="term" value="F:galactoside 2-alpha-L-fucosyltransferase activity"/>
    <property type="evidence" value="ECO:0007669"/>
    <property type="project" value="InterPro"/>
</dbReference>
<dbReference type="PANTHER" id="PTHR11927:SF9">
    <property type="entry name" value="L-FUCOSYLTRANSFERASE"/>
    <property type="match status" value="1"/>
</dbReference>
<keyword evidence="4" id="KW-1185">Reference proteome</keyword>